<dbReference type="SMART" id="SM00318">
    <property type="entry name" value="SNc"/>
    <property type="match status" value="1"/>
</dbReference>
<sequence>MKTKISLVTLFFLILLGGCQSSNTPQGVTLQVERVVNGQTLEMVASGQQVGSTIKVQLIGVSAPDLRQRPWGEVARDRLQEMIGEKPVLLESDLASQDKSNSQLAYVWQDGKLVNEQLLREGRALFRPRSLNRKYDRRLERAQEYARVMGLGIWNPDQALRLPPEQFRQQYR</sequence>
<dbReference type="Proteomes" id="UP000185860">
    <property type="component" value="Unassembled WGS sequence"/>
</dbReference>
<evidence type="ECO:0000313" key="6">
    <source>
        <dbReference type="EMBL" id="OKH32445.1"/>
    </source>
</evidence>
<dbReference type="InterPro" id="IPR016071">
    <property type="entry name" value="Staphylococal_nuclease_OB-fold"/>
</dbReference>
<dbReference type="PROSITE" id="PS50830">
    <property type="entry name" value="TNASE_3"/>
    <property type="match status" value="1"/>
</dbReference>
<accession>A0A1U7I7U3</accession>
<reference evidence="6 7" key="1">
    <citation type="submission" date="2016-11" db="EMBL/GenBank/DDBJ databases">
        <title>Draft Genome Sequences of Nine Cyanobacterial Strains from Diverse Habitats.</title>
        <authorList>
            <person name="Zhu T."/>
            <person name="Hou S."/>
            <person name="Lu X."/>
            <person name="Hess W.R."/>
        </authorList>
    </citation>
    <scope>NUCLEOTIDE SEQUENCE [LARGE SCALE GENOMIC DNA]</scope>
    <source>
        <strain evidence="6 7">IAM M-71</strain>
    </source>
</reference>
<dbReference type="PANTHER" id="PTHR12302:SF3">
    <property type="entry name" value="SERINE_THREONINE-PROTEIN KINASE 31"/>
    <property type="match status" value="1"/>
</dbReference>
<keyword evidence="1" id="KW-0540">Nuclease</keyword>
<dbReference type="EMBL" id="MRCE01000039">
    <property type="protein sequence ID" value="OKH32445.1"/>
    <property type="molecule type" value="Genomic_DNA"/>
</dbReference>
<dbReference type="PROSITE" id="PS51257">
    <property type="entry name" value="PROKAR_LIPOPROTEIN"/>
    <property type="match status" value="1"/>
</dbReference>
<feature type="signal peptide" evidence="4">
    <location>
        <begin position="1"/>
        <end position="21"/>
    </location>
</feature>
<dbReference type="GO" id="GO:0016787">
    <property type="term" value="F:hydrolase activity"/>
    <property type="evidence" value="ECO:0007669"/>
    <property type="project" value="UniProtKB-KW"/>
</dbReference>
<dbReference type="AlphaFoldDB" id="A0A1U7I7U3"/>
<dbReference type="Pfam" id="PF00565">
    <property type="entry name" value="SNase"/>
    <property type="match status" value="1"/>
</dbReference>
<dbReference type="GO" id="GO:0004519">
    <property type="term" value="F:endonuclease activity"/>
    <property type="evidence" value="ECO:0007669"/>
    <property type="project" value="UniProtKB-KW"/>
</dbReference>
<comment type="caution">
    <text evidence="6">The sequence shown here is derived from an EMBL/GenBank/DDBJ whole genome shotgun (WGS) entry which is preliminary data.</text>
</comment>
<keyword evidence="3" id="KW-0378">Hydrolase</keyword>
<proteinExistence type="predicted"/>
<dbReference type="Gene3D" id="2.40.50.90">
    <property type="match status" value="1"/>
</dbReference>
<keyword evidence="4" id="KW-0732">Signal</keyword>
<dbReference type="OrthoDB" id="4376109at2"/>
<keyword evidence="2" id="KW-0255">Endonuclease</keyword>
<dbReference type="SUPFAM" id="SSF50199">
    <property type="entry name" value="Staphylococcal nuclease"/>
    <property type="match status" value="1"/>
</dbReference>
<feature type="chain" id="PRO_5013250875" evidence="4">
    <location>
        <begin position="22"/>
        <end position="172"/>
    </location>
</feature>
<organism evidence="6 7">
    <name type="scientific">[Phormidium ambiguum] IAM M-71</name>
    <dbReference type="NCBI Taxonomy" id="454136"/>
    <lineage>
        <taxon>Bacteria</taxon>
        <taxon>Bacillati</taxon>
        <taxon>Cyanobacteriota</taxon>
        <taxon>Cyanophyceae</taxon>
        <taxon>Oscillatoriophycideae</taxon>
        <taxon>Aerosakkonematales</taxon>
        <taxon>Aerosakkonemataceae</taxon>
        <taxon>Floridanema</taxon>
    </lineage>
</organism>
<evidence type="ECO:0000256" key="3">
    <source>
        <dbReference type="ARBA" id="ARBA00022801"/>
    </source>
</evidence>
<evidence type="ECO:0000259" key="5">
    <source>
        <dbReference type="PROSITE" id="PS50830"/>
    </source>
</evidence>
<name>A0A1U7I7U3_9CYAN</name>
<dbReference type="InterPro" id="IPR035437">
    <property type="entry name" value="SNase_OB-fold_sf"/>
</dbReference>
<evidence type="ECO:0000313" key="7">
    <source>
        <dbReference type="Proteomes" id="UP000185860"/>
    </source>
</evidence>
<feature type="domain" description="TNase-like" evidence="5">
    <location>
        <begin position="26"/>
        <end position="156"/>
    </location>
</feature>
<dbReference type="RefSeq" id="WP_073596404.1">
    <property type="nucleotide sequence ID" value="NZ_MRCE01000039.1"/>
</dbReference>
<evidence type="ECO:0000256" key="4">
    <source>
        <dbReference type="SAM" id="SignalP"/>
    </source>
</evidence>
<evidence type="ECO:0000256" key="2">
    <source>
        <dbReference type="ARBA" id="ARBA00022759"/>
    </source>
</evidence>
<dbReference type="PANTHER" id="PTHR12302">
    <property type="entry name" value="EBNA2 BINDING PROTEIN P100"/>
    <property type="match status" value="1"/>
</dbReference>
<dbReference type="STRING" id="454136.NIES2119_26050"/>
<gene>
    <name evidence="6" type="ORF">NIES2119_26050</name>
</gene>
<evidence type="ECO:0000256" key="1">
    <source>
        <dbReference type="ARBA" id="ARBA00022722"/>
    </source>
</evidence>
<protein>
    <submittedName>
        <fullName evidence="6">Nuclease</fullName>
    </submittedName>
</protein>